<accession>A0A562YFN6</accession>
<name>A0A562YFN6_9FLAO</name>
<comment type="caution">
    <text evidence="1">The sequence shown here is derived from an EMBL/GenBank/DDBJ whole genome shotgun (WGS) entry which is preliminary data.</text>
</comment>
<organism evidence="1 2">
    <name type="scientific">Seonamhaeicola sediminis</name>
    <dbReference type="NCBI Taxonomy" id="2528206"/>
    <lineage>
        <taxon>Bacteria</taxon>
        <taxon>Pseudomonadati</taxon>
        <taxon>Bacteroidota</taxon>
        <taxon>Flavobacteriia</taxon>
        <taxon>Flavobacteriales</taxon>
        <taxon>Flavobacteriaceae</taxon>
    </lineage>
</organism>
<protein>
    <submittedName>
        <fullName evidence="1">Uncharacterized protein</fullName>
    </submittedName>
</protein>
<evidence type="ECO:0000313" key="2">
    <source>
        <dbReference type="Proteomes" id="UP000295814"/>
    </source>
</evidence>
<dbReference type="Proteomes" id="UP000295814">
    <property type="component" value="Unassembled WGS sequence"/>
</dbReference>
<sequence>MSRAKNKSIDLIDGVFNISDAADIINSVLDVKINYHKLKRLSITEGNINDLCEYDNGRIDELIKAKEDTRIFFNELRQSGKKLKINGIISIEEA</sequence>
<proteinExistence type="predicted"/>
<dbReference type="EMBL" id="SMZJ02000003">
    <property type="protein sequence ID" value="TWO33506.1"/>
    <property type="molecule type" value="Genomic_DNA"/>
</dbReference>
<dbReference type="AlphaFoldDB" id="A0A562YFN6"/>
<reference evidence="1 2" key="1">
    <citation type="submission" date="2019-07" db="EMBL/GenBank/DDBJ databases">
        <title>Seonamhaeicola sp. W255 draft genome.</title>
        <authorList>
            <person name="Zhang X.-Y."/>
            <person name="Zhang R."/>
            <person name="Zhong Y.-L."/>
            <person name="Du Z.-J."/>
        </authorList>
    </citation>
    <scope>NUCLEOTIDE SEQUENCE [LARGE SCALE GENOMIC DNA]</scope>
    <source>
        <strain evidence="1 2">W255</strain>
    </source>
</reference>
<evidence type="ECO:0000313" key="1">
    <source>
        <dbReference type="EMBL" id="TWO33506.1"/>
    </source>
</evidence>
<dbReference type="OrthoDB" id="1144758at2"/>
<gene>
    <name evidence="1" type="ORF">E1J38_005025</name>
</gene>
<keyword evidence="2" id="KW-1185">Reference proteome</keyword>